<evidence type="ECO:0000256" key="4">
    <source>
        <dbReference type="ARBA" id="ARBA00033164"/>
    </source>
</evidence>
<evidence type="ECO:0000313" key="7">
    <source>
        <dbReference type="EMBL" id="MEB3429689.1"/>
    </source>
</evidence>
<gene>
    <name evidence="7" type="ORF">VLK81_06630</name>
</gene>
<feature type="domain" description="Pseudouridine synthase RsuA/RluA-like" evidence="6">
    <location>
        <begin position="84"/>
        <end position="240"/>
    </location>
</feature>
<comment type="caution">
    <text evidence="7">The sequence shown here is derived from an EMBL/GenBank/DDBJ whole genome shotgun (WGS) entry which is preliminary data.</text>
</comment>
<dbReference type="PANTHER" id="PTHR21600">
    <property type="entry name" value="MITOCHONDRIAL RNA PSEUDOURIDINE SYNTHASE"/>
    <property type="match status" value="1"/>
</dbReference>
<evidence type="ECO:0000256" key="1">
    <source>
        <dbReference type="ARBA" id="ARBA00000073"/>
    </source>
</evidence>
<dbReference type="InterPro" id="IPR006145">
    <property type="entry name" value="PsdUridine_synth_RsuA/RluA"/>
</dbReference>
<protein>
    <recommendedName>
        <fullName evidence="3">RNA pseudouridylate synthase</fullName>
    </recommendedName>
    <alternativeName>
        <fullName evidence="4">RNA-uridine isomerase</fullName>
    </alternativeName>
</protein>
<keyword evidence="7" id="KW-0413">Isomerase</keyword>
<dbReference type="Gene3D" id="3.30.2350.10">
    <property type="entry name" value="Pseudouridine synthase"/>
    <property type="match status" value="1"/>
</dbReference>
<proteinExistence type="inferred from homology"/>
<dbReference type="GO" id="GO:0003723">
    <property type="term" value="F:RNA binding"/>
    <property type="evidence" value="ECO:0007669"/>
    <property type="project" value="UniProtKB-KW"/>
</dbReference>
<dbReference type="PANTHER" id="PTHR21600:SF44">
    <property type="entry name" value="RIBOSOMAL LARGE SUBUNIT PSEUDOURIDINE SYNTHASE D"/>
    <property type="match status" value="1"/>
</dbReference>
<evidence type="ECO:0000259" key="6">
    <source>
        <dbReference type="Pfam" id="PF00849"/>
    </source>
</evidence>
<dbReference type="Pfam" id="PF00849">
    <property type="entry name" value="PseudoU_synth_2"/>
    <property type="match status" value="1"/>
</dbReference>
<keyword evidence="5" id="KW-0694">RNA-binding</keyword>
<dbReference type="InterPro" id="IPR050188">
    <property type="entry name" value="RluA_PseudoU_synthase"/>
</dbReference>
<evidence type="ECO:0000256" key="5">
    <source>
        <dbReference type="PROSITE-ProRule" id="PRU00182"/>
    </source>
</evidence>
<dbReference type="GO" id="GO:0140098">
    <property type="term" value="F:catalytic activity, acting on RNA"/>
    <property type="evidence" value="ECO:0007669"/>
    <property type="project" value="UniProtKB-ARBA"/>
</dbReference>
<dbReference type="Proteomes" id="UP001357733">
    <property type="component" value="Unassembled WGS sequence"/>
</dbReference>
<dbReference type="InterPro" id="IPR020103">
    <property type="entry name" value="PsdUridine_synth_cat_dom_sf"/>
</dbReference>
<dbReference type="CDD" id="cd02869">
    <property type="entry name" value="PseudoU_synth_RluA_like"/>
    <property type="match status" value="1"/>
</dbReference>
<dbReference type="AlphaFoldDB" id="A0AAW9MYZ8"/>
<comment type="similarity">
    <text evidence="2">Belongs to the pseudouridine synthase RluA family.</text>
</comment>
<dbReference type="SUPFAM" id="SSF55120">
    <property type="entry name" value="Pseudouridine synthase"/>
    <property type="match status" value="1"/>
</dbReference>
<dbReference type="PROSITE" id="PS50889">
    <property type="entry name" value="S4"/>
    <property type="match status" value="1"/>
</dbReference>
<reference evidence="7 8" key="1">
    <citation type="submission" date="2024-01" db="EMBL/GenBank/DDBJ databases">
        <title>Complete genome sequence of Citroniella saccharovorans strain M6.X9, isolated from human fecal sample.</title>
        <authorList>
            <person name="Cheng G."/>
            <person name="Westerholm M."/>
            <person name="Schnurer A."/>
        </authorList>
    </citation>
    <scope>NUCLEOTIDE SEQUENCE [LARGE SCALE GENOMIC DNA]</scope>
    <source>
        <strain evidence="7 8">DSM 29873</strain>
    </source>
</reference>
<name>A0AAW9MYZ8_9FIRM</name>
<evidence type="ECO:0000256" key="2">
    <source>
        <dbReference type="ARBA" id="ARBA00010876"/>
    </source>
</evidence>
<dbReference type="GO" id="GO:0009982">
    <property type="term" value="F:pseudouridine synthase activity"/>
    <property type="evidence" value="ECO:0007669"/>
    <property type="project" value="InterPro"/>
</dbReference>
<sequence>MEKLELINVKDSITLYNFLKDNYISKNLTDKLMAKKHILLDEKTLKKNRKLKNGDKIIILIDDEENNIRGINGNLEILYEDEDILCVIKPRGICMHSYNIDINLDNYISYIFKERGLKRKVRFINRLDMDTRGIVLVAKNPIIQNYFDSEDSCYEKYYIAIIEGNINNSNKIFAKEENCMTLYSKYDDILKKQIISEEFKVGYKKTITKFKILETYENYSIVEVKLETGRTHQIRATFSHLGYPLLGDKLYGSKSKINTFNLINYKVSFRSFRKKRIVKLEIPIMNDF</sequence>
<dbReference type="RefSeq" id="WP_324619864.1">
    <property type="nucleotide sequence ID" value="NZ_JAYKOT010000003.1"/>
</dbReference>
<accession>A0AAW9MYZ8</accession>
<keyword evidence="8" id="KW-1185">Reference proteome</keyword>
<evidence type="ECO:0000256" key="3">
    <source>
        <dbReference type="ARBA" id="ARBA00031870"/>
    </source>
</evidence>
<dbReference type="GO" id="GO:0000455">
    <property type="term" value="P:enzyme-directed rRNA pseudouridine synthesis"/>
    <property type="evidence" value="ECO:0007669"/>
    <property type="project" value="TreeGrafter"/>
</dbReference>
<dbReference type="EMBL" id="JAYKOT010000003">
    <property type="protein sequence ID" value="MEB3429689.1"/>
    <property type="molecule type" value="Genomic_DNA"/>
</dbReference>
<organism evidence="7 8">
    <name type="scientific">Citroniella saccharovorans</name>
    <dbReference type="NCBI Taxonomy" id="2053367"/>
    <lineage>
        <taxon>Bacteria</taxon>
        <taxon>Bacillati</taxon>
        <taxon>Bacillota</taxon>
        <taxon>Tissierellia</taxon>
        <taxon>Tissierellales</taxon>
        <taxon>Peptoniphilaceae</taxon>
        <taxon>Citroniella</taxon>
    </lineage>
</organism>
<comment type="catalytic activity">
    <reaction evidence="1">
        <text>a uridine in RNA = a pseudouridine in RNA</text>
        <dbReference type="Rhea" id="RHEA:48348"/>
        <dbReference type="Rhea" id="RHEA-COMP:12068"/>
        <dbReference type="Rhea" id="RHEA-COMP:12069"/>
        <dbReference type="ChEBI" id="CHEBI:65314"/>
        <dbReference type="ChEBI" id="CHEBI:65315"/>
    </reaction>
</comment>
<evidence type="ECO:0000313" key="8">
    <source>
        <dbReference type="Proteomes" id="UP001357733"/>
    </source>
</evidence>